<dbReference type="EMBL" id="JAVDYJ010000001">
    <property type="protein sequence ID" value="MDR7347600.1"/>
    <property type="molecule type" value="Genomic_DNA"/>
</dbReference>
<evidence type="ECO:0000256" key="8">
    <source>
        <dbReference type="SAM" id="MobiDB-lite"/>
    </source>
</evidence>
<feature type="compositionally biased region" description="Low complexity" evidence="8">
    <location>
        <begin position="237"/>
        <end position="297"/>
    </location>
</feature>
<feature type="region of interest" description="Disordered" evidence="8">
    <location>
        <begin position="159"/>
        <end position="199"/>
    </location>
</feature>
<dbReference type="Pfam" id="PF01476">
    <property type="entry name" value="LysM"/>
    <property type="match status" value="3"/>
</dbReference>
<evidence type="ECO:0000256" key="5">
    <source>
        <dbReference type="ARBA" id="ARBA00022801"/>
    </source>
</evidence>
<feature type="domain" description="LysM" evidence="9">
    <location>
        <begin position="114"/>
        <end position="157"/>
    </location>
</feature>
<keyword evidence="6" id="KW-0788">Thiol protease</keyword>
<evidence type="ECO:0000256" key="3">
    <source>
        <dbReference type="ARBA" id="ARBA00022729"/>
    </source>
</evidence>
<protein>
    <submittedName>
        <fullName evidence="11">Peptidoglycan endopeptidase LytE</fullName>
        <ecNumber evidence="11">3.4.-.-</ecNumber>
    </submittedName>
</protein>
<dbReference type="SMART" id="SM00257">
    <property type="entry name" value="LysM"/>
    <property type="match status" value="3"/>
</dbReference>
<evidence type="ECO:0000259" key="9">
    <source>
        <dbReference type="PROSITE" id="PS51782"/>
    </source>
</evidence>
<evidence type="ECO:0000256" key="4">
    <source>
        <dbReference type="ARBA" id="ARBA00022737"/>
    </source>
</evidence>
<accession>A0ABU2B1X2</accession>
<keyword evidence="4" id="KW-0677">Repeat</keyword>
<keyword evidence="5 11" id="KW-0378">Hydrolase</keyword>
<evidence type="ECO:0000256" key="7">
    <source>
        <dbReference type="ARBA" id="ARBA00023316"/>
    </source>
</evidence>
<keyword evidence="2" id="KW-0645">Protease</keyword>
<evidence type="ECO:0000256" key="2">
    <source>
        <dbReference type="ARBA" id="ARBA00022670"/>
    </source>
</evidence>
<dbReference type="Gene3D" id="3.90.1720.10">
    <property type="entry name" value="endopeptidase domain like (from Nostoc punctiforme)"/>
    <property type="match status" value="1"/>
</dbReference>
<sequence length="411" mass="41351">MIYATRRERIEAEKAQRRGRHMRSMKVGMASFATFAGVTVAGIAPAHADHTVERGDTLSKIASQYDNVTVSSLMQANGLSSHLIYPGQNLSFSNSSSSSDSTSSSSSSTSSSSGTHTVVSGDTLSRIASQHGTTVSALMSENGLTSTWIYPGDQLTIPGGSSSSGSSSSANSSSNSSGSSSSSSSSTTSSGGSHTVVSGDTLGRIASQHGTSVSALMSANGLSSTLIYPGTQLTIPGGSSSSGSSSSNSSGSSSSGSSSSSSNSTPSTSSNSSSSGVTTASSGATQTSSTSTSGASWAVSTANSSSSSYRLGANGEGNQWDCSSFSQRALSQDGKSIPRTSAAQYASAQKISKGQLQSGDLVFYGNGRVTHVAVYVGNGQIAHARNPSAGLSVDNLNTYSQYNNVIGYGRY</sequence>
<feature type="domain" description="LysM" evidence="9">
    <location>
        <begin position="48"/>
        <end position="92"/>
    </location>
</feature>
<evidence type="ECO:0000313" key="11">
    <source>
        <dbReference type="EMBL" id="MDR7347600.1"/>
    </source>
</evidence>
<evidence type="ECO:0000259" key="10">
    <source>
        <dbReference type="PROSITE" id="PS51935"/>
    </source>
</evidence>
<feature type="region of interest" description="Disordered" evidence="8">
    <location>
        <begin position="236"/>
        <end position="297"/>
    </location>
</feature>
<dbReference type="PROSITE" id="PS51935">
    <property type="entry name" value="NLPC_P60"/>
    <property type="match status" value="1"/>
</dbReference>
<organism evidence="11 12">
    <name type="scientific">Enteractinococcus fodinae</name>
    <dbReference type="NCBI Taxonomy" id="684663"/>
    <lineage>
        <taxon>Bacteria</taxon>
        <taxon>Bacillati</taxon>
        <taxon>Actinomycetota</taxon>
        <taxon>Actinomycetes</taxon>
        <taxon>Micrococcales</taxon>
        <taxon>Micrococcaceae</taxon>
    </lineage>
</organism>
<dbReference type="InterPro" id="IPR000064">
    <property type="entry name" value="NLP_P60_dom"/>
</dbReference>
<dbReference type="RefSeq" id="WP_310173991.1">
    <property type="nucleotide sequence ID" value="NZ_BAABHE010000003.1"/>
</dbReference>
<keyword evidence="3" id="KW-0732">Signal</keyword>
<dbReference type="InterPro" id="IPR018392">
    <property type="entry name" value="LysM"/>
</dbReference>
<dbReference type="SUPFAM" id="SSF54001">
    <property type="entry name" value="Cysteine proteinases"/>
    <property type="match status" value="1"/>
</dbReference>
<evidence type="ECO:0000256" key="6">
    <source>
        <dbReference type="ARBA" id="ARBA00022807"/>
    </source>
</evidence>
<keyword evidence="12" id="KW-1185">Reference proteome</keyword>
<comment type="similarity">
    <text evidence="1">Belongs to the peptidase C40 family.</text>
</comment>
<dbReference type="CDD" id="cd00118">
    <property type="entry name" value="LysM"/>
    <property type="match status" value="3"/>
</dbReference>
<feature type="compositionally biased region" description="Low complexity" evidence="8">
    <location>
        <begin position="159"/>
        <end position="193"/>
    </location>
</feature>
<feature type="region of interest" description="Disordered" evidence="8">
    <location>
        <begin position="92"/>
        <end position="118"/>
    </location>
</feature>
<dbReference type="Pfam" id="PF00877">
    <property type="entry name" value="NLPC_P60"/>
    <property type="match status" value="1"/>
</dbReference>
<dbReference type="PANTHER" id="PTHR33734:SF22">
    <property type="entry name" value="MEMBRANE-BOUND LYTIC MUREIN TRANSGLYCOSYLASE D"/>
    <property type="match status" value="1"/>
</dbReference>
<dbReference type="SUPFAM" id="SSF54106">
    <property type="entry name" value="LysM domain"/>
    <property type="match status" value="3"/>
</dbReference>
<dbReference type="EC" id="3.4.-.-" evidence="11"/>
<dbReference type="InterPro" id="IPR038765">
    <property type="entry name" value="Papain-like_cys_pep_sf"/>
</dbReference>
<evidence type="ECO:0000313" key="12">
    <source>
        <dbReference type="Proteomes" id="UP001183794"/>
    </source>
</evidence>
<evidence type="ECO:0000256" key="1">
    <source>
        <dbReference type="ARBA" id="ARBA00007074"/>
    </source>
</evidence>
<dbReference type="PANTHER" id="PTHR33734">
    <property type="entry name" value="LYSM DOMAIN-CONTAINING GPI-ANCHORED PROTEIN 2"/>
    <property type="match status" value="1"/>
</dbReference>
<dbReference type="PROSITE" id="PS51782">
    <property type="entry name" value="LYSM"/>
    <property type="match status" value="3"/>
</dbReference>
<proteinExistence type="inferred from homology"/>
<reference evidence="11 12" key="1">
    <citation type="submission" date="2023-07" db="EMBL/GenBank/DDBJ databases">
        <title>Sequencing the genomes of 1000 actinobacteria strains.</title>
        <authorList>
            <person name="Klenk H.-P."/>
        </authorList>
    </citation>
    <scope>NUCLEOTIDE SEQUENCE [LARGE SCALE GENOMIC DNA]</scope>
    <source>
        <strain evidence="11 12">DSM 22966</strain>
    </source>
</reference>
<keyword evidence="7" id="KW-0961">Cell wall biogenesis/degradation</keyword>
<feature type="domain" description="LysM" evidence="9">
    <location>
        <begin position="192"/>
        <end position="235"/>
    </location>
</feature>
<gene>
    <name evidence="11" type="ORF">J2S62_001857</name>
</gene>
<dbReference type="GO" id="GO:0016787">
    <property type="term" value="F:hydrolase activity"/>
    <property type="evidence" value="ECO:0007669"/>
    <property type="project" value="UniProtKB-KW"/>
</dbReference>
<feature type="domain" description="NlpC/P60" evidence="10">
    <location>
        <begin position="284"/>
        <end position="411"/>
    </location>
</feature>
<name>A0ABU2B1X2_9MICC</name>
<comment type="caution">
    <text evidence="11">The sequence shown here is derived from an EMBL/GenBank/DDBJ whole genome shotgun (WGS) entry which is preliminary data.</text>
</comment>
<feature type="compositionally biased region" description="Low complexity" evidence="8">
    <location>
        <begin position="92"/>
        <end position="113"/>
    </location>
</feature>
<dbReference type="Gene3D" id="3.10.350.10">
    <property type="entry name" value="LysM domain"/>
    <property type="match status" value="3"/>
</dbReference>
<dbReference type="Proteomes" id="UP001183794">
    <property type="component" value="Unassembled WGS sequence"/>
</dbReference>
<dbReference type="InterPro" id="IPR036779">
    <property type="entry name" value="LysM_dom_sf"/>
</dbReference>